<name>A0A183D811_9BILA</name>
<proteinExistence type="predicted"/>
<feature type="compositionally biased region" description="Basic residues" evidence="1">
    <location>
        <begin position="1"/>
        <end position="11"/>
    </location>
</feature>
<gene>
    <name evidence="2" type="ORF">GPUH_LOCUS4851</name>
</gene>
<evidence type="ECO:0000313" key="2">
    <source>
        <dbReference type="EMBL" id="VDK47688.1"/>
    </source>
</evidence>
<dbReference type="Proteomes" id="UP000271098">
    <property type="component" value="Unassembled WGS sequence"/>
</dbReference>
<evidence type="ECO:0000256" key="1">
    <source>
        <dbReference type="SAM" id="MobiDB-lite"/>
    </source>
</evidence>
<dbReference type="WBParaSite" id="GPUH_0000485901-mRNA-1">
    <property type="protein sequence ID" value="GPUH_0000485901-mRNA-1"/>
    <property type="gene ID" value="GPUH_0000485901"/>
</dbReference>
<reference evidence="4" key="1">
    <citation type="submission" date="2016-06" db="UniProtKB">
        <authorList>
            <consortium name="WormBaseParasite"/>
        </authorList>
    </citation>
    <scope>IDENTIFICATION</scope>
</reference>
<feature type="compositionally biased region" description="Basic and acidic residues" evidence="1">
    <location>
        <begin position="12"/>
        <end position="23"/>
    </location>
</feature>
<dbReference type="EMBL" id="UYRT01009581">
    <property type="protein sequence ID" value="VDK47688.1"/>
    <property type="molecule type" value="Genomic_DNA"/>
</dbReference>
<sequence>MHEIRRRHRRDHGLNGRDRSSRSRDRRRGSRKIKREQRDAKDAIARALDRGNSSPTVAVQTDPISSRWPLDSREGLTFPQQIIIPPSRGSTGPDGRPQPQTYQINSEIRISYDQYGRPVVTDNAALPREQQHSQSISSVRQQRQAQVRIITINNRIQVLS</sequence>
<evidence type="ECO:0000313" key="3">
    <source>
        <dbReference type="Proteomes" id="UP000271098"/>
    </source>
</evidence>
<feature type="region of interest" description="Disordered" evidence="1">
    <location>
        <begin position="1"/>
        <end position="72"/>
    </location>
</feature>
<dbReference type="AlphaFoldDB" id="A0A183D811"/>
<feature type="compositionally biased region" description="Polar residues" evidence="1">
    <location>
        <begin position="51"/>
        <end position="64"/>
    </location>
</feature>
<feature type="compositionally biased region" description="Basic and acidic residues" evidence="1">
    <location>
        <begin position="36"/>
        <end position="49"/>
    </location>
</feature>
<feature type="compositionally biased region" description="Basic residues" evidence="1">
    <location>
        <begin position="24"/>
        <end position="35"/>
    </location>
</feature>
<reference evidence="2 3" key="2">
    <citation type="submission" date="2018-11" db="EMBL/GenBank/DDBJ databases">
        <authorList>
            <consortium name="Pathogen Informatics"/>
        </authorList>
    </citation>
    <scope>NUCLEOTIDE SEQUENCE [LARGE SCALE GENOMIC DNA]</scope>
</reference>
<dbReference type="OrthoDB" id="5873673at2759"/>
<keyword evidence="3" id="KW-1185">Reference proteome</keyword>
<evidence type="ECO:0000313" key="4">
    <source>
        <dbReference type="WBParaSite" id="GPUH_0000485901-mRNA-1"/>
    </source>
</evidence>
<organism evidence="4">
    <name type="scientific">Gongylonema pulchrum</name>
    <dbReference type="NCBI Taxonomy" id="637853"/>
    <lineage>
        <taxon>Eukaryota</taxon>
        <taxon>Metazoa</taxon>
        <taxon>Ecdysozoa</taxon>
        <taxon>Nematoda</taxon>
        <taxon>Chromadorea</taxon>
        <taxon>Rhabditida</taxon>
        <taxon>Spirurina</taxon>
        <taxon>Spiruromorpha</taxon>
        <taxon>Spiruroidea</taxon>
        <taxon>Gongylonematidae</taxon>
        <taxon>Gongylonema</taxon>
    </lineage>
</organism>
<accession>A0A183D811</accession>
<protein>
    <submittedName>
        <fullName evidence="2 4">Uncharacterized protein</fullName>
    </submittedName>
</protein>